<name>A0A6A4QMU1_LUPAL</name>
<organism evidence="1 2">
    <name type="scientific">Lupinus albus</name>
    <name type="common">White lupine</name>
    <name type="synonym">Lupinus termis</name>
    <dbReference type="NCBI Taxonomy" id="3870"/>
    <lineage>
        <taxon>Eukaryota</taxon>
        <taxon>Viridiplantae</taxon>
        <taxon>Streptophyta</taxon>
        <taxon>Embryophyta</taxon>
        <taxon>Tracheophyta</taxon>
        <taxon>Spermatophyta</taxon>
        <taxon>Magnoliopsida</taxon>
        <taxon>eudicotyledons</taxon>
        <taxon>Gunneridae</taxon>
        <taxon>Pentapetalae</taxon>
        <taxon>rosids</taxon>
        <taxon>fabids</taxon>
        <taxon>Fabales</taxon>
        <taxon>Fabaceae</taxon>
        <taxon>Papilionoideae</taxon>
        <taxon>50 kb inversion clade</taxon>
        <taxon>genistoids sensu lato</taxon>
        <taxon>core genistoids</taxon>
        <taxon>Genisteae</taxon>
        <taxon>Lupinus</taxon>
    </lineage>
</organism>
<sequence>MHALLLFIQSILPCFLPQIIALYIVYTLIQSIVRIFCYFKGYDEPYAMKCIFYTL</sequence>
<accession>A0A6A4QMU1</accession>
<dbReference type="EMBL" id="WOCE01000004">
    <property type="protein sequence ID" value="KAE9614792.1"/>
    <property type="molecule type" value="Genomic_DNA"/>
</dbReference>
<dbReference type="Proteomes" id="UP000447434">
    <property type="component" value="Chromosome 4"/>
</dbReference>
<proteinExistence type="predicted"/>
<keyword evidence="2" id="KW-1185">Reference proteome</keyword>
<dbReference type="AlphaFoldDB" id="A0A6A4QMU1"/>
<comment type="caution">
    <text evidence="1">The sequence shown here is derived from an EMBL/GenBank/DDBJ whole genome shotgun (WGS) entry which is preliminary data.</text>
</comment>
<protein>
    <submittedName>
        <fullName evidence="1">Uncharacterized protein</fullName>
    </submittedName>
</protein>
<gene>
    <name evidence="1" type="ORF">Lalb_Chr04g0248421</name>
</gene>
<evidence type="ECO:0000313" key="1">
    <source>
        <dbReference type="EMBL" id="KAE9614792.1"/>
    </source>
</evidence>
<reference evidence="2" key="1">
    <citation type="journal article" date="2020" name="Nat. Commun.">
        <title>Genome sequence of the cluster root forming white lupin.</title>
        <authorList>
            <person name="Hufnagel B."/>
            <person name="Marques A."/>
            <person name="Soriano A."/>
            <person name="Marques L."/>
            <person name="Divol F."/>
            <person name="Doumas P."/>
            <person name="Sallet E."/>
            <person name="Mancinotti D."/>
            <person name="Carrere S."/>
            <person name="Marande W."/>
            <person name="Arribat S."/>
            <person name="Keller J."/>
            <person name="Huneau C."/>
            <person name="Blein T."/>
            <person name="Aime D."/>
            <person name="Laguerre M."/>
            <person name="Taylor J."/>
            <person name="Schubert V."/>
            <person name="Nelson M."/>
            <person name="Geu-Flores F."/>
            <person name="Crespi M."/>
            <person name="Gallardo-Guerrero K."/>
            <person name="Delaux P.-M."/>
            <person name="Salse J."/>
            <person name="Berges H."/>
            <person name="Guyot R."/>
            <person name="Gouzy J."/>
            <person name="Peret B."/>
        </authorList>
    </citation>
    <scope>NUCLEOTIDE SEQUENCE [LARGE SCALE GENOMIC DNA]</scope>
    <source>
        <strain evidence="2">cv. Amiga</strain>
    </source>
</reference>
<evidence type="ECO:0000313" key="2">
    <source>
        <dbReference type="Proteomes" id="UP000447434"/>
    </source>
</evidence>